<feature type="non-terminal residue" evidence="3">
    <location>
        <position position="179"/>
    </location>
</feature>
<dbReference type="SUPFAM" id="SSF49313">
    <property type="entry name" value="Cadherin-like"/>
    <property type="match status" value="1"/>
</dbReference>
<gene>
    <name evidence="3" type="ORF">GG681_14740</name>
</gene>
<dbReference type="GO" id="GO:0007156">
    <property type="term" value="P:homophilic cell adhesion via plasma membrane adhesion molecules"/>
    <property type="evidence" value="ECO:0007669"/>
    <property type="project" value="InterPro"/>
</dbReference>
<feature type="compositionally biased region" description="Basic and acidic residues" evidence="1">
    <location>
        <begin position="48"/>
        <end position="69"/>
    </location>
</feature>
<evidence type="ECO:0000259" key="2">
    <source>
        <dbReference type="PROSITE" id="PS50268"/>
    </source>
</evidence>
<feature type="domain" description="Cadherin" evidence="2">
    <location>
        <begin position="98"/>
        <end position="178"/>
    </location>
</feature>
<accession>A0A844B1B6</accession>
<feature type="compositionally biased region" description="Polar residues" evidence="1">
    <location>
        <begin position="71"/>
        <end position="83"/>
    </location>
</feature>
<feature type="region of interest" description="Disordered" evidence="1">
    <location>
        <begin position="1"/>
        <end position="90"/>
    </location>
</feature>
<dbReference type="PROSITE" id="PS50268">
    <property type="entry name" value="CADHERIN_2"/>
    <property type="match status" value="1"/>
</dbReference>
<proteinExistence type="predicted"/>
<dbReference type="Gene3D" id="2.60.40.60">
    <property type="entry name" value="Cadherins"/>
    <property type="match status" value="1"/>
</dbReference>
<dbReference type="CDD" id="cd11304">
    <property type="entry name" value="Cadherin_repeat"/>
    <property type="match status" value="1"/>
</dbReference>
<dbReference type="InterPro" id="IPR002126">
    <property type="entry name" value="Cadherin-like_dom"/>
</dbReference>
<dbReference type="InterPro" id="IPR015919">
    <property type="entry name" value="Cadherin-like_sf"/>
</dbReference>
<evidence type="ECO:0000313" key="3">
    <source>
        <dbReference type="EMBL" id="MQY43901.1"/>
    </source>
</evidence>
<comment type="caution">
    <text evidence="3">The sequence shown here is derived from an EMBL/GenBank/DDBJ whole genome shotgun (WGS) entry which is preliminary data.</text>
</comment>
<sequence length="179" mass="18547">MNTSKSTSHPAATSPGSENAEKDDFSTHLSHNTQNITDDPSRSTLHTGSDHEGDAKSRTIAEGAPHGRFDLSSTQELPTSAGSGITLEGGPVAENISGAAIGTLSIVDPDAGDSHEITLSDDRFEVVGNEIHLKEGVSLNHEEAAEIDLEVTVTDAGGLSTSESFTIAVEDVNEAPAEV</sequence>
<dbReference type="EMBL" id="WIXK01000009">
    <property type="protein sequence ID" value="MQY43901.1"/>
    <property type="molecule type" value="Genomic_DNA"/>
</dbReference>
<dbReference type="GO" id="GO:0016020">
    <property type="term" value="C:membrane"/>
    <property type="evidence" value="ECO:0007669"/>
    <property type="project" value="InterPro"/>
</dbReference>
<keyword evidence="4" id="KW-1185">Reference proteome</keyword>
<dbReference type="GO" id="GO:0005509">
    <property type="term" value="F:calcium ion binding"/>
    <property type="evidence" value="ECO:0007669"/>
    <property type="project" value="InterPro"/>
</dbReference>
<evidence type="ECO:0000313" key="4">
    <source>
        <dbReference type="Proteomes" id="UP000436694"/>
    </source>
</evidence>
<dbReference type="AlphaFoldDB" id="A0A844B1B6"/>
<evidence type="ECO:0000256" key="1">
    <source>
        <dbReference type="SAM" id="MobiDB-lite"/>
    </source>
</evidence>
<name>A0A844B1B6_9RHOB</name>
<dbReference type="Proteomes" id="UP000436694">
    <property type="component" value="Unassembled WGS sequence"/>
</dbReference>
<feature type="compositionally biased region" description="Polar residues" evidence="1">
    <location>
        <begin position="1"/>
        <end position="17"/>
    </location>
</feature>
<protein>
    <recommendedName>
        <fullName evidence="2">Cadherin domain-containing protein</fullName>
    </recommendedName>
</protein>
<reference evidence="3 4" key="1">
    <citation type="submission" date="2019-10" db="EMBL/GenBank/DDBJ databases">
        <title>Epibacterium sp. nov., isolated from seawater.</title>
        <authorList>
            <person name="Zhang X."/>
            <person name="Li N."/>
        </authorList>
    </citation>
    <scope>NUCLEOTIDE SEQUENCE [LARGE SCALE GENOMIC DNA]</scope>
    <source>
        <strain evidence="3 4">SM1969</strain>
    </source>
</reference>
<feature type="compositionally biased region" description="Polar residues" evidence="1">
    <location>
        <begin position="27"/>
        <end position="47"/>
    </location>
</feature>
<organism evidence="3 4">
    <name type="scientific">Tritonibacter aquimaris</name>
    <dbReference type="NCBI Taxonomy" id="2663379"/>
    <lineage>
        <taxon>Bacteria</taxon>
        <taxon>Pseudomonadati</taxon>
        <taxon>Pseudomonadota</taxon>
        <taxon>Alphaproteobacteria</taxon>
        <taxon>Rhodobacterales</taxon>
        <taxon>Paracoccaceae</taxon>
        <taxon>Tritonibacter</taxon>
    </lineage>
</organism>
<dbReference type="RefSeq" id="WP_194287190.1">
    <property type="nucleotide sequence ID" value="NZ_WIXK01000009.1"/>
</dbReference>